<accession>A0A1E8Q529</accession>
<dbReference type="PROSITE" id="PS50949">
    <property type="entry name" value="HTH_GNTR"/>
    <property type="match status" value="1"/>
</dbReference>
<protein>
    <submittedName>
        <fullName evidence="5">GntR family transcriptional regulator</fullName>
    </submittedName>
</protein>
<proteinExistence type="predicted"/>
<dbReference type="InterPro" id="IPR036390">
    <property type="entry name" value="WH_DNA-bd_sf"/>
</dbReference>
<comment type="caution">
    <text evidence="5">The sequence shown here is derived from an EMBL/GenBank/DDBJ whole genome shotgun (WGS) entry which is preliminary data.</text>
</comment>
<dbReference type="PANTHER" id="PTHR43537:SF24">
    <property type="entry name" value="GLUCONATE OPERON TRANSCRIPTIONAL REPRESSOR"/>
    <property type="match status" value="1"/>
</dbReference>
<keyword evidence="3" id="KW-0804">Transcription</keyword>
<dbReference type="Gene3D" id="1.10.10.10">
    <property type="entry name" value="Winged helix-like DNA-binding domain superfamily/Winged helix DNA-binding domain"/>
    <property type="match status" value="1"/>
</dbReference>
<evidence type="ECO:0000313" key="5">
    <source>
        <dbReference type="EMBL" id="OFJ53497.1"/>
    </source>
</evidence>
<evidence type="ECO:0000259" key="4">
    <source>
        <dbReference type="PROSITE" id="PS50949"/>
    </source>
</evidence>
<dbReference type="Proteomes" id="UP000178953">
    <property type="component" value="Unassembled WGS sequence"/>
</dbReference>
<dbReference type="GO" id="GO:0003677">
    <property type="term" value="F:DNA binding"/>
    <property type="evidence" value="ECO:0007669"/>
    <property type="project" value="UniProtKB-KW"/>
</dbReference>
<sequence>MSISTVSDADSPRSARDRVYEWVRDEIIRGALPGGRFLDEVWVSELVGTSRTPVREAFHRLNSERFIDLLPRRGAQVRNVTARELEEVYAARRLIEGHAARALCQAGAGAPADLDDLAEAMEVAGREQDWFTVARLDRDFHRAIVGAHGNTVLAELYDALRSRQQRVAVRALQIRPQRVPEIDAQHRAIIAALAANDEDRAAALLDEHLRPIQEIISALG</sequence>
<dbReference type="RefSeq" id="WP_070353355.1">
    <property type="nucleotide sequence ID" value="NZ_CP043474.1"/>
</dbReference>
<evidence type="ECO:0000256" key="1">
    <source>
        <dbReference type="ARBA" id="ARBA00023015"/>
    </source>
</evidence>
<dbReference type="GO" id="GO:0003700">
    <property type="term" value="F:DNA-binding transcription factor activity"/>
    <property type="evidence" value="ECO:0007669"/>
    <property type="project" value="InterPro"/>
</dbReference>
<dbReference type="SMART" id="SM00895">
    <property type="entry name" value="FCD"/>
    <property type="match status" value="1"/>
</dbReference>
<dbReference type="Pfam" id="PF00392">
    <property type="entry name" value="GntR"/>
    <property type="match status" value="1"/>
</dbReference>
<organism evidence="5 6">
    <name type="scientific">Mycolicibacterium grossiae</name>
    <dbReference type="NCBI Taxonomy" id="1552759"/>
    <lineage>
        <taxon>Bacteria</taxon>
        <taxon>Bacillati</taxon>
        <taxon>Actinomycetota</taxon>
        <taxon>Actinomycetes</taxon>
        <taxon>Mycobacteriales</taxon>
        <taxon>Mycobacteriaceae</taxon>
        <taxon>Mycolicibacterium</taxon>
    </lineage>
</organism>
<dbReference type="Gene3D" id="1.20.120.530">
    <property type="entry name" value="GntR ligand-binding domain-like"/>
    <property type="match status" value="1"/>
</dbReference>
<evidence type="ECO:0000256" key="3">
    <source>
        <dbReference type="ARBA" id="ARBA00023163"/>
    </source>
</evidence>
<gene>
    <name evidence="5" type="ORF">BEL07_12140</name>
</gene>
<evidence type="ECO:0000256" key="2">
    <source>
        <dbReference type="ARBA" id="ARBA00023125"/>
    </source>
</evidence>
<dbReference type="AlphaFoldDB" id="A0A1E8Q529"/>
<dbReference type="SMART" id="SM00345">
    <property type="entry name" value="HTH_GNTR"/>
    <property type="match status" value="1"/>
</dbReference>
<dbReference type="Pfam" id="PF07729">
    <property type="entry name" value="FCD"/>
    <property type="match status" value="1"/>
</dbReference>
<name>A0A1E8Q529_9MYCO</name>
<keyword evidence="1" id="KW-0805">Transcription regulation</keyword>
<dbReference type="InterPro" id="IPR008920">
    <property type="entry name" value="TF_FadR/GntR_C"/>
</dbReference>
<dbReference type="SUPFAM" id="SSF48008">
    <property type="entry name" value="GntR ligand-binding domain-like"/>
    <property type="match status" value="1"/>
</dbReference>
<keyword evidence="2" id="KW-0238">DNA-binding</keyword>
<dbReference type="InterPro" id="IPR036388">
    <property type="entry name" value="WH-like_DNA-bd_sf"/>
</dbReference>
<dbReference type="InterPro" id="IPR011711">
    <property type="entry name" value="GntR_C"/>
</dbReference>
<evidence type="ECO:0000313" key="6">
    <source>
        <dbReference type="Proteomes" id="UP000178953"/>
    </source>
</evidence>
<reference evidence="5 6" key="1">
    <citation type="submission" date="2016-09" db="EMBL/GenBank/DDBJ databases">
        <title>genome sequence of Mycobacterium sp. 739 SCH.</title>
        <authorList>
            <person name="Greninger A.L."/>
            <person name="Qin X."/>
            <person name="Jerome K."/>
            <person name="Vora S."/>
            <person name="Quinn K."/>
        </authorList>
    </citation>
    <scope>NUCLEOTIDE SEQUENCE [LARGE SCALE GENOMIC DNA]</scope>
    <source>
        <strain evidence="5 6">SCH</strain>
    </source>
</reference>
<feature type="domain" description="HTH gntR-type" evidence="4">
    <location>
        <begin position="13"/>
        <end position="80"/>
    </location>
</feature>
<dbReference type="SUPFAM" id="SSF46785">
    <property type="entry name" value="Winged helix' DNA-binding domain"/>
    <property type="match status" value="1"/>
</dbReference>
<keyword evidence="6" id="KW-1185">Reference proteome</keyword>
<dbReference type="PANTHER" id="PTHR43537">
    <property type="entry name" value="TRANSCRIPTIONAL REGULATOR, GNTR FAMILY"/>
    <property type="match status" value="1"/>
</dbReference>
<dbReference type="EMBL" id="MCHX01000024">
    <property type="protein sequence ID" value="OFJ53497.1"/>
    <property type="molecule type" value="Genomic_DNA"/>
</dbReference>
<dbReference type="InterPro" id="IPR000524">
    <property type="entry name" value="Tscrpt_reg_HTH_GntR"/>
</dbReference>